<dbReference type="InterPro" id="IPR011009">
    <property type="entry name" value="Kinase-like_dom_sf"/>
</dbReference>
<evidence type="ECO:0000313" key="3">
    <source>
        <dbReference type="Proteomes" id="UP000315003"/>
    </source>
</evidence>
<evidence type="ECO:0000313" key="2">
    <source>
        <dbReference type="EMBL" id="QDT62763.1"/>
    </source>
</evidence>
<dbReference type="Pfam" id="PF01636">
    <property type="entry name" value="APH"/>
    <property type="match status" value="1"/>
</dbReference>
<dbReference type="InterPro" id="IPR002575">
    <property type="entry name" value="Aminoglycoside_PTrfase"/>
</dbReference>
<dbReference type="SUPFAM" id="SSF56112">
    <property type="entry name" value="Protein kinase-like (PK-like)"/>
    <property type="match status" value="1"/>
</dbReference>
<protein>
    <submittedName>
        <fullName evidence="2">Phosphotransferase enzyme family protein</fullName>
    </submittedName>
</protein>
<evidence type="ECO:0000259" key="1">
    <source>
        <dbReference type="Pfam" id="PF01636"/>
    </source>
</evidence>
<sequence length="353" mass="39437">MIPSAIEQAFGRPYELSDYRLLAGGLSGARVYHACGPGSSTQGSRVQQTDGYVLRCWPSQVTQRRVDHIHQVIGSAAEHCAFLLKPLPVGAACSDHRSVFGHQLTSMRDDNGRIWELNRCLPGRPLALDADVEQICQGVSALADVHQSLRRQGNSQAFAESITERTRRIAQLTTQLPSIWGLPLQGRISPRVVDQLVRVQTLLRAKWGGFAGEMSIQLGKLAARRLPVHFVLRDTRRQHALFDQGKVSGIIDYDALRVDFPAVDLARWVSGFALYQSQRQEILKAVVAEYNEKTTFPSVYPVEELTRAIELIAESSQMISLANWLVWLAAERRQFEDWSAVSARLNELLSLVD</sequence>
<keyword evidence="2" id="KW-0808">Transferase</keyword>
<dbReference type="EMBL" id="CP036272">
    <property type="protein sequence ID" value="QDT62763.1"/>
    <property type="molecule type" value="Genomic_DNA"/>
</dbReference>
<name>A0A517T309_9BACT</name>
<feature type="domain" description="Aminoglycoside phosphotransferase" evidence="1">
    <location>
        <begin position="38"/>
        <end position="291"/>
    </location>
</feature>
<keyword evidence="3" id="KW-1185">Reference proteome</keyword>
<dbReference type="Proteomes" id="UP000315003">
    <property type="component" value="Chromosome"/>
</dbReference>
<organism evidence="2 3">
    <name type="scientific">Stieleria bergensis</name>
    <dbReference type="NCBI Taxonomy" id="2528025"/>
    <lineage>
        <taxon>Bacteria</taxon>
        <taxon>Pseudomonadati</taxon>
        <taxon>Planctomycetota</taxon>
        <taxon>Planctomycetia</taxon>
        <taxon>Pirellulales</taxon>
        <taxon>Pirellulaceae</taxon>
        <taxon>Stieleria</taxon>
    </lineage>
</organism>
<gene>
    <name evidence="2" type="ORF">SV7mr_53140</name>
</gene>
<proteinExistence type="predicted"/>
<reference evidence="2 3" key="1">
    <citation type="submission" date="2019-02" db="EMBL/GenBank/DDBJ databases">
        <title>Deep-cultivation of Planctomycetes and their phenomic and genomic characterization uncovers novel biology.</title>
        <authorList>
            <person name="Wiegand S."/>
            <person name="Jogler M."/>
            <person name="Boedeker C."/>
            <person name="Pinto D."/>
            <person name="Vollmers J."/>
            <person name="Rivas-Marin E."/>
            <person name="Kohn T."/>
            <person name="Peeters S.H."/>
            <person name="Heuer A."/>
            <person name="Rast P."/>
            <person name="Oberbeckmann S."/>
            <person name="Bunk B."/>
            <person name="Jeske O."/>
            <person name="Meyerdierks A."/>
            <person name="Storesund J.E."/>
            <person name="Kallscheuer N."/>
            <person name="Luecker S."/>
            <person name="Lage O.M."/>
            <person name="Pohl T."/>
            <person name="Merkel B.J."/>
            <person name="Hornburger P."/>
            <person name="Mueller R.-W."/>
            <person name="Bruemmer F."/>
            <person name="Labrenz M."/>
            <person name="Spormann A.M."/>
            <person name="Op den Camp H."/>
            <person name="Overmann J."/>
            <person name="Amann R."/>
            <person name="Jetten M.S.M."/>
            <person name="Mascher T."/>
            <person name="Medema M.H."/>
            <person name="Devos D.P."/>
            <person name="Kaster A.-K."/>
            <person name="Ovreas L."/>
            <person name="Rohde M."/>
            <person name="Galperin M.Y."/>
            <person name="Jogler C."/>
        </authorList>
    </citation>
    <scope>NUCLEOTIDE SEQUENCE [LARGE SCALE GENOMIC DNA]</scope>
    <source>
        <strain evidence="2 3">SV_7m_r</strain>
    </source>
</reference>
<dbReference type="GO" id="GO:0016740">
    <property type="term" value="F:transferase activity"/>
    <property type="evidence" value="ECO:0007669"/>
    <property type="project" value="UniProtKB-KW"/>
</dbReference>
<dbReference type="AlphaFoldDB" id="A0A517T309"/>
<accession>A0A517T309</accession>
<dbReference type="Gene3D" id="3.90.1200.10">
    <property type="match status" value="1"/>
</dbReference>